<dbReference type="OrthoDB" id="768656at2"/>
<name>A0A1N7I5H1_9FLAO</name>
<sequence length="181" mass="21239">MRYQIKKTDELKDQEIKDILNLWDIPEWNEMTPSDFRNSFKDSEFHFLFGSKDEILAVIRLNFDFGLEISEKKYSYAEAGGLVSAQKKKGYGSQLVQYFKKNMTLRNKETIGFCFSDLRPFYQSCGIEILENKAKTIKENNENGWISSEDDDILIFNVSEKNKELLRQLSSEKNAYLIIKE</sequence>
<keyword evidence="2" id="KW-1185">Reference proteome</keyword>
<dbReference type="Gene3D" id="3.40.630.30">
    <property type="match status" value="1"/>
</dbReference>
<proteinExistence type="predicted"/>
<evidence type="ECO:0008006" key="3">
    <source>
        <dbReference type="Google" id="ProtNLM"/>
    </source>
</evidence>
<organism evidence="1 2">
    <name type="scientific">Chryseobacterium shigense</name>
    <dbReference type="NCBI Taxonomy" id="297244"/>
    <lineage>
        <taxon>Bacteria</taxon>
        <taxon>Pseudomonadati</taxon>
        <taxon>Bacteroidota</taxon>
        <taxon>Flavobacteriia</taxon>
        <taxon>Flavobacteriales</taxon>
        <taxon>Weeksellaceae</taxon>
        <taxon>Chryseobacterium group</taxon>
        <taxon>Chryseobacterium</taxon>
    </lineage>
</organism>
<reference evidence="2" key="1">
    <citation type="submission" date="2017-01" db="EMBL/GenBank/DDBJ databases">
        <authorList>
            <person name="Varghese N."/>
            <person name="Submissions S."/>
        </authorList>
    </citation>
    <scope>NUCLEOTIDE SEQUENCE [LARGE SCALE GENOMIC DNA]</scope>
    <source>
        <strain evidence="2">DSM 17126</strain>
    </source>
</reference>
<evidence type="ECO:0000313" key="2">
    <source>
        <dbReference type="Proteomes" id="UP000186373"/>
    </source>
</evidence>
<dbReference type="InterPro" id="IPR016181">
    <property type="entry name" value="Acyl_CoA_acyltransferase"/>
</dbReference>
<accession>A0A1N7I5H1</accession>
<dbReference type="EMBL" id="FTNY01000002">
    <property type="protein sequence ID" value="SIS32345.1"/>
    <property type="molecule type" value="Genomic_DNA"/>
</dbReference>
<dbReference type="RefSeq" id="WP_076505776.1">
    <property type="nucleotide sequence ID" value="NZ_FTNY01000002.1"/>
</dbReference>
<protein>
    <recommendedName>
        <fullName evidence="3">N-acetyltransferase domain-containing protein</fullName>
    </recommendedName>
</protein>
<dbReference type="Proteomes" id="UP000186373">
    <property type="component" value="Unassembled WGS sequence"/>
</dbReference>
<evidence type="ECO:0000313" key="1">
    <source>
        <dbReference type="EMBL" id="SIS32345.1"/>
    </source>
</evidence>
<dbReference type="AlphaFoldDB" id="A0A1N7I5H1"/>
<dbReference type="SUPFAM" id="SSF55729">
    <property type="entry name" value="Acyl-CoA N-acyltransferases (Nat)"/>
    <property type="match status" value="1"/>
</dbReference>
<gene>
    <name evidence="1" type="ORF">SAMN05421639_102181</name>
</gene>